<evidence type="ECO:0000313" key="3">
    <source>
        <dbReference type="Proteomes" id="UP000187203"/>
    </source>
</evidence>
<dbReference type="STRING" id="93759.A0A1R3FZD0"/>
<feature type="region of interest" description="Disordered" evidence="1">
    <location>
        <begin position="73"/>
        <end position="98"/>
    </location>
</feature>
<dbReference type="Proteomes" id="UP000187203">
    <property type="component" value="Unassembled WGS sequence"/>
</dbReference>
<dbReference type="AlphaFoldDB" id="A0A1R3FZD0"/>
<proteinExistence type="predicted"/>
<organism evidence="2 3">
    <name type="scientific">Corchorus olitorius</name>
    <dbReference type="NCBI Taxonomy" id="93759"/>
    <lineage>
        <taxon>Eukaryota</taxon>
        <taxon>Viridiplantae</taxon>
        <taxon>Streptophyta</taxon>
        <taxon>Embryophyta</taxon>
        <taxon>Tracheophyta</taxon>
        <taxon>Spermatophyta</taxon>
        <taxon>Magnoliopsida</taxon>
        <taxon>eudicotyledons</taxon>
        <taxon>Gunneridae</taxon>
        <taxon>Pentapetalae</taxon>
        <taxon>rosids</taxon>
        <taxon>malvids</taxon>
        <taxon>Malvales</taxon>
        <taxon>Malvaceae</taxon>
        <taxon>Grewioideae</taxon>
        <taxon>Apeibeae</taxon>
        <taxon>Corchorus</taxon>
    </lineage>
</organism>
<accession>A0A1R3FZD0</accession>
<evidence type="ECO:0000313" key="2">
    <source>
        <dbReference type="EMBL" id="OMO51195.1"/>
    </source>
</evidence>
<dbReference type="EMBL" id="AWUE01024279">
    <property type="protein sequence ID" value="OMO51195.1"/>
    <property type="molecule type" value="Genomic_DNA"/>
</dbReference>
<sequence>MKANGETITDVQIMEKILRTLTERFDIIATIEESKDLKTMTIAGLQGTLKAHEYKLDERSAGTVEQALKAQIDVKKEKVESSNKGESNQHRGRNFRSG</sequence>
<evidence type="ECO:0008006" key="4">
    <source>
        <dbReference type="Google" id="ProtNLM"/>
    </source>
</evidence>
<gene>
    <name evidence="2" type="ORF">COLO4_37779</name>
</gene>
<dbReference type="OrthoDB" id="2013098at2759"/>
<name>A0A1R3FZD0_9ROSI</name>
<comment type="caution">
    <text evidence="2">The sequence shown here is derived from an EMBL/GenBank/DDBJ whole genome shotgun (WGS) entry which is preliminary data.</text>
</comment>
<evidence type="ECO:0000256" key="1">
    <source>
        <dbReference type="SAM" id="MobiDB-lite"/>
    </source>
</evidence>
<feature type="compositionally biased region" description="Basic and acidic residues" evidence="1">
    <location>
        <begin position="73"/>
        <end position="89"/>
    </location>
</feature>
<reference evidence="3" key="1">
    <citation type="submission" date="2013-09" db="EMBL/GenBank/DDBJ databases">
        <title>Corchorus olitorius genome sequencing.</title>
        <authorList>
            <person name="Alam M."/>
            <person name="Haque M.S."/>
            <person name="Islam M.S."/>
            <person name="Emdad E.M."/>
            <person name="Islam M.M."/>
            <person name="Ahmed B."/>
            <person name="Halim A."/>
            <person name="Hossen Q.M.M."/>
            <person name="Hossain M.Z."/>
            <person name="Ahmed R."/>
            <person name="Khan M.M."/>
            <person name="Islam R."/>
            <person name="Rashid M.M."/>
            <person name="Khan S.A."/>
            <person name="Rahman M.S."/>
            <person name="Alam M."/>
            <person name="Yahiya A.S."/>
            <person name="Khan M.S."/>
            <person name="Azam M.S."/>
            <person name="Haque T."/>
            <person name="Lashkar M.Z.H."/>
            <person name="Akhand A.I."/>
            <person name="Morshed G."/>
            <person name="Roy S."/>
            <person name="Uddin K.S."/>
            <person name="Rabeya T."/>
            <person name="Hossain A.S."/>
            <person name="Chowdhury A."/>
            <person name="Snigdha A.R."/>
            <person name="Mortoza M.S."/>
            <person name="Matin S.A."/>
            <person name="Hoque S.M.E."/>
            <person name="Islam M.K."/>
            <person name="Roy D.K."/>
            <person name="Haider R."/>
            <person name="Moosa M.M."/>
            <person name="Elias S.M."/>
            <person name="Hasan A.M."/>
            <person name="Jahan S."/>
            <person name="Shafiuddin M."/>
            <person name="Mahmood N."/>
            <person name="Shommy N.S."/>
        </authorList>
    </citation>
    <scope>NUCLEOTIDE SEQUENCE [LARGE SCALE GENOMIC DNA]</scope>
    <source>
        <strain evidence="3">cv. O-4</strain>
    </source>
</reference>
<protein>
    <recommendedName>
        <fullName evidence="4">Gag-pol polyprotein</fullName>
    </recommendedName>
</protein>
<keyword evidence="3" id="KW-1185">Reference proteome</keyword>